<dbReference type="CDD" id="cd21504">
    <property type="entry name" value="PPP2R3A_B-like"/>
    <property type="match status" value="1"/>
</dbReference>
<name>A0A8S1SAU3_9CILI</name>
<organism evidence="5 6">
    <name type="scientific">Paramecium pentaurelia</name>
    <dbReference type="NCBI Taxonomy" id="43138"/>
    <lineage>
        <taxon>Eukaryota</taxon>
        <taxon>Sar</taxon>
        <taxon>Alveolata</taxon>
        <taxon>Ciliophora</taxon>
        <taxon>Intramacronucleata</taxon>
        <taxon>Oligohymenophorea</taxon>
        <taxon>Peniculida</taxon>
        <taxon>Parameciidae</taxon>
        <taxon>Paramecium</taxon>
    </lineage>
</organism>
<dbReference type="InterPro" id="IPR002048">
    <property type="entry name" value="EF_hand_dom"/>
</dbReference>
<feature type="compositionally biased region" description="Polar residues" evidence="3">
    <location>
        <begin position="83"/>
        <end position="94"/>
    </location>
</feature>
<dbReference type="InterPro" id="IPR041534">
    <property type="entry name" value="EF-hand_13"/>
</dbReference>
<evidence type="ECO:0000259" key="4">
    <source>
        <dbReference type="PROSITE" id="PS50222"/>
    </source>
</evidence>
<comment type="caution">
    <text evidence="5">The sequence shown here is derived from an EMBL/GenBank/DDBJ whole genome shotgun (WGS) entry which is preliminary data.</text>
</comment>
<dbReference type="FunFam" id="1.10.238.10:FF:000025">
    <property type="entry name" value="serine/threonine-protein phosphatase 2A regulatory subunit B'' subunit alpha"/>
    <property type="match status" value="1"/>
</dbReference>
<dbReference type="AlphaFoldDB" id="A0A8S1SAU3"/>
<sequence length="549" mass="65346">MLQKSYSEGVGAGFQLTENVRFQLAKTRVNDLFIRWLTQPQTQKLVQILIKDAKDGKQNNLIAQPNAFFINKMAMSGVSQSALFSSPNKKSQGPSSPPKTDPFQDLKLRIPEDLSQSLTQSQILQKKCHVEEAKNYELVPQFYFPTQEINLQLQSEQNKIINEIFGKQDFIDAIHFEQITTILCGLCKYLTKILMVAIEGNTTKISKSGFLKYWNQHLAQKEPKKRCFQILKKQTNDYIQFEDFKPFMKILLQEHPGLEFLQATPEFQERYADTVIHRIFYHLCRKDNDKITWRDFKQSNLFDILDLVGKEEDINKIRQYFSYEHFYVIYCKFWELDGDHDFHISKEDFSRYSSHGLSRKVVDRIFDQIPRRFRSQIDQKMSYEDFVYFIQCEEDKTTIQSIEYWFKVIDLDNNGIITGFEMDYFYEELKQRMDYLNHEPILFQDFVCQMVDLLHPDNDILFKLNHFKQNLTVCGVFFNFLTNLNKLVAYENRDPFQVRNDIVDHPDFNDWDRFAFQEYVRLAMEEENQEQGEVFEGDNIWDNDDSKQL</sequence>
<protein>
    <recommendedName>
        <fullName evidence="4">EF-hand domain-containing protein</fullName>
    </recommendedName>
</protein>
<evidence type="ECO:0000313" key="5">
    <source>
        <dbReference type="EMBL" id="CAD8136570.1"/>
    </source>
</evidence>
<feature type="region of interest" description="Disordered" evidence="3">
    <location>
        <begin position="528"/>
        <end position="549"/>
    </location>
</feature>
<dbReference type="Proteomes" id="UP000689195">
    <property type="component" value="Unassembled WGS sequence"/>
</dbReference>
<feature type="domain" description="EF-hand" evidence="4">
    <location>
        <begin position="397"/>
        <end position="432"/>
    </location>
</feature>
<evidence type="ECO:0000256" key="1">
    <source>
        <dbReference type="ARBA" id="ARBA00022723"/>
    </source>
</evidence>
<dbReference type="PANTHER" id="PTHR14095">
    <property type="entry name" value="PHOSPHATASE 2A REGULATORY SUBUNIT-RELATED"/>
    <property type="match status" value="1"/>
</dbReference>
<dbReference type="InterPro" id="IPR018247">
    <property type="entry name" value="EF_Hand_1_Ca_BS"/>
</dbReference>
<accession>A0A8S1SAU3</accession>
<evidence type="ECO:0000313" key="6">
    <source>
        <dbReference type="Proteomes" id="UP000689195"/>
    </source>
</evidence>
<keyword evidence="6" id="KW-1185">Reference proteome</keyword>
<dbReference type="PROSITE" id="PS50222">
    <property type="entry name" value="EF_HAND_2"/>
    <property type="match status" value="1"/>
</dbReference>
<dbReference type="Pfam" id="PF17958">
    <property type="entry name" value="EF-hand_13"/>
    <property type="match status" value="1"/>
</dbReference>
<dbReference type="PANTHER" id="PTHR14095:SF0">
    <property type="entry name" value="MIP22305P"/>
    <property type="match status" value="1"/>
</dbReference>
<dbReference type="GO" id="GO:0000159">
    <property type="term" value="C:protein phosphatase type 2A complex"/>
    <property type="evidence" value="ECO:0007669"/>
    <property type="project" value="TreeGrafter"/>
</dbReference>
<evidence type="ECO:0000256" key="2">
    <source>
        <dbReference type="ARBA" id="ARBA00022837"/>
    </source>
</evidence>
<gene>
    <name evidence="5" type="ORF">PPENT_87.1.T0050216</name>
</gene>
<dbReference type="FunFam" id="1.10.238.230:FF:000007">
    <property type="entry name" value="Phosphatase regulatory subunit, putative"/>
    <property type="match status" value="1"/>
</dbReference>
<keyword evidence="1" id="KW-0479">Metal-binding</keyword>
<dbReference type="EMBL" id="CAJJDO010000005">
    <property type="protein sequence ID" value="CAD8136570.1"/>
    <property type="molecule type" value="Genomic_DNA"/>
</dbReference>
<proteinExistence type="predicted"/>
<dbReference type="OrthoDB" id="5586at2759"/>
<feature type="region of interest" description="Disordered" evidence="3">
    <location>
        <begin position="83"/>
        <end position="104"/>
    </location>
</feature>
<feature type="compositionally biased region" description="Acidic residues" evidence="3">
    <location>
        <begin position="528"/>
        <end position="543"/>
    </location>
</feature>
<dbReference type="FunFam" id="1.10.238.220:FF:000003">
    <property type="entry name" value="Phosphoprotein phosphatase 2A regulatory subunit"/>
    <property type="match status" value="1"/>
</dbReference>
<keyword evidence="2" id="KW-0106">Calcium</keyword>
<evidence type="ECO:0000256" key="3">
    <source>
        <dbReference type="SAM" id="MobiDB-lite"/>
    </source>
</evidence>
<reference evidence="5" key="1">
    <citation type="submission" date="2021-01" db="EMBL/GenBank/DDBJ databases">
        <authorList>
            <consortium name="Genoscope - CEA"/>
            <person name="William W."/>
        </authorList>
    </citation>
    <scope>NUCLEOTIDE SEQUENCE</scope>
</reference>
<dbReference type="GO" id="GO:0019888">
    <property type="term" value="F:protein phosphatase regulator activity"/>
    <property type="evidence" value="ECO:0007669"/>
    <property type="project" value="TreeGrafter"/>
</dbReference>
<dbReference type="GO" id="GO:0005509">
    <property type="term" value="F:calcium ion binding"/>
    <property type="evidence" value="ECO:0007669"/>
    <property type="project" value="InterPro"/>
</dbReference>
<dbReference type="PROSITE" id="PS00018">
    <property type="entry name" value="EF_HAND_1"/>
    <property type="match status" value="1"/>
</dbReference>